<dbReference type="GO" id="GO:0004806">
    <property type="term" value="F:triacylglycerol lipase activity"/>
    <property type="evidence" value="ECO:0007669"/>
    <property type="project" value="TreeGrafter"/>
</dbReference>
<evidence type="ECO:0000256" key="4">
    <source>
        <dbReference type="SAM" id="MobiDB-lite"/>
    </source>
</evidence>
<dbReference type="PROSITE" id="PS01174">
    <property type="entry name" value="LIPASE_GDXG_SER"/>
    <property type="match status" value="1"/>
</dbReference>
<evidence type="ECO:0000259" key="5">
    <source>
        <dbReference type="Pfam" id="PF07859"/>
    </source>
</evidence>
<comment type="similarity">
    <text evidence="1">Belongs to the 'GDXG' lipolytic enzyme family.</text>
</comment>
<evidence type="ECO:0000313" key="7">
    <source>
        <dbReference type="Proteomes" id="UP000243719"/>
    </source>
</evidence>
<reference evidence="7" key="1">
    <citation type="submission" date="2016-09" db="EMBL/GenBank/DDBJ databases">
        <authorList>
            <person name="Varghese N."/>
            <person name="Submissions S."/>
        </authorList>
    </citation>
    <scope>NUCLEOTIDE SEQUENCE [LARGE SCALE GENOMIC DNA]</scope>
    <source>
        <strain evidence="7">JS23</strain>
    </source>
</reference>
<dbReference type="InterPro" id="IPR029058">
    <property type="entry name" value="AB_hydrolase_fold"/>
</dbReference>
<dbReference type="Gene3D" id="3.40.50.1820">
    <property type="entry name" value="alpha/beta hydrolase"/>
    <property type="match status" value="1"/>
</dbReference>
<evidence type="ECO:0000313" key="6">
    <source>
        <dbReference type="EMBL" id="SDV48184.1"/>
    </source>
</evidence>
<dbReference type="EMBL" id="FNLO01000004">
    <property type="protein sequence ID" value="SDV48184.1"/>
    <property type="molecule type" value="Genomic_DNA"/>
</dbReference>
<feature type="domain" description="Alpha/beta hydrolase fold-3" evidence="5">
    <location>
        <begin position="76"/>
        <end position="276"/>
    </location>
</feature>
<dbReference type="OrthoDB" id="9794445at2"/>
<dbReference type="AlphaFoldDB" id="A0A1H2PNE0"/>
<sequence>MSWQNAVLSAALRYGLKPRTAPGRFDLPGARRLTERPRSPRRPPPGWLLRGLPGGHEWLLPQASGPADGTVHRTIYYLHGGAYIGCSPRTHRILTDRLACEADAQLYSLDYRLAPEHPFPAALDDAVAGYQRLLDAGIEPASIVLAGDSAGGGLALATLVALRDEGMPLPAGAVLFSPWTDLTASGESAARNNDTDVMFTAEGTRMAASLYVADTPADHPLASPLFSALHGLPPLLVQASDSEVLLDDAVRLATRVRDAGGRAELNVWTGLPHAWQIFCAVLPEARLALRQAADFIRGLTP</sequence>
<evidence type="ECO:0000256" key="3">
    <source>
        <dbReference type="PROSITE-ProRule" id="PRU10038"/>
    </source>
</evidence>
<evidence type="ECO:0000256" key="1">
    <source>
        <dbReference type="ARBA" id="ARBA00010515"/>
    </source>
</evidence>
<dbReference type="Proteomes" id="UP000243719">
    <property type="component" value="Unassembled WGS sequence"/>
</dbReference>
<dbReference type="PANTHER" id="PTHR48081:SF30">
    <property type="entry name" value="ACETYL-HYDROLASE LIPR-RELATED"/>
    <property type="match status" value="1"/>
</dbReference>
<dbReference type="InterPro" id="IPR033140">
    <property type="entry name" value="Lipase_GDXG_put_SER_AS"/>
</dbReference>
<keyword evidence="2" id="KW-0378">Hydrolase</keyword>
<evidence type="ECO:0000256" key="2">
    <source>
        <dbReference type="ARBA" id="ARBA00022801"/>
    </source>
</evidence>
<feature type="region of interest" description="Disordered" evidence="4">
    <location>
        <begin position="23"/>
        <end position="46"/>
    </location>
</feature>
<accession>A0A1H2PNE0</accession>
<organism evidence="6 7">
    <name type="scientific">Chitinasiproducens palmae</name>
    <dbReference type="NCBI Taxonomy" id="1770053"/>
    <lineage>
        <taxon>Bacteria</taxon>
        <taxon>Pseudomonadati</taxon>
        <taxon>Pseudomonadota</taxon>
        <taxon>Betaproteobacteria</taxon>
        <taxon>Burkholderiales</taxon>
        <taxon>Burkholderiaceae</taxon>
        <taxon>Chitinasiproducens</taxon>
    </lineage>
</organism>
<gene>
    <name evidence="6" type="ORF">SAMN05216551_104231</name>
</gene>
<dbReference type="InterPro" id="IPR050300">
    <property type="entry name" value="GDXG_lipolytic_enzyme"/>
</dbReference>
<dbReference type="PANTHER" id="PTHR48081">
    <property type="entry name" value="AB HYDROLASE SUPERFAMILY PROTEIN C4A8.06C"/>
    <property type="match status" value="1"/>
</dbReference>
<dbReference type="Pfam" id="PF07859">
    <property type="entry name" value="Abhydrolase_3"/>
    <property type="match status" value="1"/>
</dbReference>
<dbReference type="SUPFAM" id="SSF53474">
    <property type="entry name" value="alpha/beta-Hydrolases"/>
    <property type="match status" value="1"/>
</dbReference>
<name>A0A1H2PNE0_9BURK</name>
<proteinExistence type="inferred from homology"/>
<dbReference type="InterPro" id="IPR013094">
    <property type="entry name" value="AB_hydrolase_3"/>
</dbReference>
<protein>
    <submittedName>
        <fullName evidence="6">Acetyl esterase/lipase</fullName>
    </submittedName>
</protein>
<feature type="active site" evidence="3">
    <location>
        <position position="149"/>
    </location>
</feature>
<dbReference type="RefSeq" id="WP_091907134.1">
    <property type="nucleotide sequence ID" value="NZ_FNLO01000004.1"/>
</dbReference>
<dbReference type="STRING" id="1770053.SAMN05216551_104231"/>
<keyword evidence="7" id="KW-1185">Reference proteome</keyword>